<evidence type="ECO:0000256" key="8">
    <source>
        <dbReference type="SAM" id="Phobius"/>
    </source>
</evidence>
<evidence type="ECO:0000256" key="1">
    <source>
        <dbReference type="ARBA" id="ARBA00004651"/>
    </source>
</evidence>
<evidence type="ECO:0000256" key="4">
    <source>
        <dbReference type="ARBA" id="ARBA00022475"/>
    </source>
</evidence>
<evidence type="ECO:0000313" key="10">
    <source>
        <dbReference type="Proteomes" id="UP000199182"/>
    </source>
</evidence>
<dbReference type="InterPro" id="IPR004776">
    <property type="entry name" value="Mem_transp_PIN-like"/>
</dbReference>
<feature type="transmembrane region" description="Helical" evidence="8">
    <location>
        <begin position="159"/>
        <end position="177"/>
    </location>
</feature>
<keyword evidence="3" id="KW-0813">Transport</keyword>
<feature type="transmembrane region" description="Helical" evidence="8">
    <location>
        <begin position="100"/>
        <end position="121"/>
    </location>
</feature>
<keyword evidence="10" id="KW-1185">Reference proteome</keyword>
<dbReference type="Proteomes" id="UP000199182">
    <property type="component" value="Unassembled WGS sequence"/>
</dbReference>
<proteinExistence type="inferred from homology"/>
<evidence type="ECO:0000256" key="5">
    <source>
        <dbReference type="ARBA" id="ARBA00022692"/>
    </source>
</evidence>
<name>A0A1G9US13_9FIRM</name>
<evidence type="ECO:0008006" key="11">
    <source>
        <dbReference type="Google" id="ProtNLM"/>
    </source>
</evidence>
<dbReference type="AlphaFoldDB" id="A0A1G9US13"/>
<comment type="similarity">
    <text evidence="2">Belongs to the auxin efflux carrier (TC 2.A.69) family.</text>
</comment>
<feature type="transmembrane region" description="Helical" evidence="8">
    <location>
        <begin position="250"/>
        <end position="272"/>
    </location>
</feature>
<dbReference type="OrthoDB" id="9798064at2"/>
<dbReference type="PANTHER" id="PTHR36838">
    <property type="entry name" value="AUXIN EFFLUX CARRIER FAMILY PROTEIN"/>
    <property type="match status" value="1"/>
</dbReference>
<evidence type="ECO:0000256" key="3">
    <source>
        <dbReference type="ARBA" id="ARBA00022448"/>
    </source>
</evidence>
<keyword evidence="5 8" id="KW-0812">Transmembrane</keyword>
<dbReference type="Gene3D" id="1.20.1530.20">
    <property type="match status" value="2"/>
</dbReference>
<feature type="transmembrane region" description="Helical" evidence="8">
    <location>
        <begin position="127"/>
        <end position="147"/>
    </location>
</feature>
<dbReference type="GO" id="GO:0005886">
    <property type="term" value="C:plasma membrane"/>
    <property type="evidence" value="ECO:0007669"/>
    <property type="project" value="UniProtKB-SubCell"/>
</dbReference>
<gene>
    <name evidence="9" type="ORF">SAMN05192585_102105</name>
</gene>
<evidence type="ECO:0000313" key="9">
    <source>
        <dbReference type="EMBL" id="SDM62676.1"/>
    </source>
</evidence>
<feature type="transmembrane region" description="Helical" evidence="8">
    <location>
        <begin position="197"/>
        <end position="215"/>
    </location>
</feature>
<keyword evidence="4" id="KW-1003">Cell membrane</keyword>
<dbReference type="InterPro" id="IPR038770">
    <property type="entry name" value="Na+/solute_symporter_sf"/>
</dbReference>
<evidence type="ECO:0000256" key="2">
    <source>
        <dbReference type="ARBA" id="ARBA00010145"/>
    </source>
</evidence>
<reference evidence="9 10" key="1">
    <citation type="submission" date="2016-10" db="EMBL/GenBank/DDBJ databases">
        <authorList>
            <person name="de Groot N.N."/>
        </authorList>
    </citation>
    <scope>NUCLEOTIDE SEQUENCE [LARGE SCALE GENOMIC DNA]</scope>
    <source>
        <strain evidence="9 10">CGMCC 1.5012</strain>
    </source>
</reference>
<feature type="transmembrane region" description="Helical" evidence="8">
    <location>
        <begin position="6"/>
        <end position="23"/>
    </location>
</feature>
<dbReference type="EMBL" id="FNID01000002">
    <property type="protein sequence ID" value="SDM62676.1"/>
    <property type="molecule type" value="Genomic_DNA"/>
</dbReference>
<accession>A0A1G9US13</accession>
<keyword evidence="6 8" id="KW-1133">Transmembrane helix</keyword>
<sequence>MAIETILTLIGKIFLMIAAGYIMKKAGLITDELQKGLSALLMNAILPLNLLASSSQTFSKELSLNLLLVCAAGFLYYIGAILLSSLISKALKATEAEKKVFVSMSVFQNAGFIGIPLASELFGSEGVLYAVIYNIFFQLFFFTFGMYRLSNEKKIGIKSLVKSPLILVSLVSIGIYLSPFRLPDFIQGAVKGIGDMMVPLSMILIGCSLIGILPAELLKDRYSYLVSALRLVVFPLVTLLLARLAGLHGAVGVCCVVLAGLPSGTLNVIVAQKNECAPEFAARAAIHGTVFMAVTLPMLIYIAMIFLK</sequence>
<evidence type="ECO:0000256" key="6">
    <source>
        <dbReference type="ARBA" id="ARBA00022989"/>
    </source>
</evidence>
<dbReference type="GO" id="GO:0055085">
    <property type="term" value="P:transmembrane transport"/>
    <property type="evidence" value="ECO:0007669"/>
    <property type="project" value="InterPro"/>
</dbReference>
<keyword evidence="7 8" id="KW-0472">Membrane</keyword>
<feature type="transmembrane region" description="Helical" evidence="8">
    <location>
        <begin position="222"/>
        <end position="244"/>
    </location>
</feature>
<evidence type="ECO:0000256" key="7">
    <source>
        <dbReference type="ARBA" id="ARBA00023136"/>
    </source>
</evidence>
<dbReference type="Pfam" id="PF03547">
    <property type="entry name" value="Mem_trans"/>
    <property type="match status" value="2"/>
</dbReference>
<comment type="subcellular location">
    <subcellularLocation>
        <location evidence="1">Cell membrane</location>
        <topology evidence="1">Multi-pass membrane protein</topology>
    </subcellularLocation>
</comment>
<protein>
    <recommendedName>
        <fullName evidence="11">AEC family transporter</fullName>
    </recommendedName>
</protein>
<organism evidence="9 10">
    <name type="scientific">Acetanaerobacterium elongatum</name>
    <dbReference type="NCBI Taxonomy" id="258515"/>
    <lineage>
        <taxon>Bacteria</taxon>
        <taxon>Bacillati</taxon>
        <taxon>Bacillota</taxon>
        <taxon>Clostridia</taxon>
        <taxon>Eubacteriales</taxon>
        <taxon>Oscillospiraceae</taxon>
        <taxon>Acetanaerobacterium</taxon>
    </lineage>
</organism>
<feature type="transmembrane region" description="Helical" evidence="8">
    <location>
        <begin position="35"/>
        <end position="52"/>
    </location>
</feature>
<dbReference type="PANTHER" id="PTHR36838:SF1">
    <property type="entry name" value="SLR1864 PROTEIN"/>
    <property type="match status" value="1"/>
</dbReference>
<feature type="transmembrane region" description="Helical" evidence="8">
    <location>
        <begin position="64"/>
        <end position="88"/>
    </location>
</feature>
<feature type="transmembrane region" description="Helical" evidence="8">
    <location>
        <begin position="284"/>
        <end position="307"/>
    </location>
</feature>